<dbReference type="InterPro" id="IPR004821">
    <property type="entry name" value="Cyt_trans-like"/>
</dbReference>
<dbReference type="PANTHER" id="PTHR10695">
    <property type="entry name" value="DEPHOSPHO-COA KINASE-RELATED"/>
    <property type="match status" value="1"/>
</dbReference>
<feature type="domain" description="Cytidyltransferase-like" evidence="1">
    <location>
        <begin position="199"/>
        <end position="344"/>
    </location>
</feature>
<dbReference type="Gene3D" id="3.40.50.620">
    <property type="entry name" value="HUPs"/>
    <property type="match status" value="1"/>
</dbReference>
<dbReference type="SUPFAM" id="SSF52374">
    <property type="entry name" value="Nucleotidylyl transferase"/>
    <property type="match status" value="1"/>
</dbReference>
<organism evidence="2 3">
    <name type="scientific">Euplotes crassus</name>
    <dbReference type="NCBI Taxonomy" id="5936"/>
    <lineage>
        <taxon>Eukaryota</taxon>
        <taxon>Sar</taxon>
        <taxon>Alveolata</taxon>
        <taxon>Ciliophora</taxon>
        <taxon>Intramacronucleata</taxon>
        <taxon>Spirotrichea</taxon>
        <taxon>Hypotrichia</taxon>
        <taxon>Euplotida</taxon>
        <taxon>Euplotidae</taxon>
        <taxon>Moneuplotes</taxon>
    </lineage>
</organism>
<dbReference type="Pfam" id="PF01467">
    <property type="entry name" value="CTP_transf_like"/>
    <property type="match status" value="1"/>
</dbReference>
<dbReference type="EMBL" id="CAMPGE010014243">
    <property type="protein sequence ID" value="CAI2372925.1"/>
    <property type="molecule type" value="Genomic_DNA"/>
</dbReference>
<gene>
    <name evidence="2" type="ORF">ECRASSUSDP1_LOCUS14262</name>
</gene>
<name>A0AAD1XHV8_EUPCR</name>
<proteinExistence type="predicted"/>
<reference evidence="2" key="1">
    <citation type="submission" date="2023-07" db="EMBL/GenBank/DDBJ databases">
        <authorList>
            <consortium name="AG Swart"/>
            <person name="Singh M."/>
            <person name="Singh A."/>
            <person name="Seah K."/>
            <person name="Emmerich C."/>
        </authorList>
    </citation>
    <scope>NUCLEOTIDE SEQUENCE</scope>
    <source>
        <strain evidence="2">DP1</strain>
    </source>
</reference>
<dbReference type="AlphaFoldDB" id="A0AAD1XHV8"/>
<comment type="caution">
    <text evidence="2">The sequence shown here is derived from an EMBL/GenBank/DDBJ whole genome shotgun (WGS) entry which is preliminary data.</text>
</comment>
<dbReference type="Proteomes" id="UP001295684">
    <property type="component" value="Unassembled WGS sequence"/>
</dbReference>
<dbReference type="GO" id="GO:0004140">
    <property type="term" value="F:dephospho-CoA kinase activity"/>
    <property type="evidence" value="ECO:0007669"/>
    <property type="project" value="TreeGrafter"/>
</dbReference>
<accession>A0AAD1XHV8</accession>
<evidence type="ECO:0000259" key="1">
    <source>
        <dbReference type="Pfam" id="PF01467"/>
    </source>
</evidence>
<sequence length="355" mass="40160">MEIHSHSPSSQEEHLAATLEPVKHAYLCLYFTRDNLSIQYISGLKRYLLQIVDKVTTSFIISVVFEKDVFEEYELDRNIKSIQNVLSGLYTIFEPEYSKNYALVHTDIILPQVFETPFIPPGYEFGAYFYDKSIVSAEDIEKIVFESEEKSEKVVFNDITKSAGIDLEIEESHLEDQEVSLVSKQDGKFEKSKYKVSCLGGTFDHLHLGHKLLLTNALFYTSERVVIGITGSELLGKKAYAELIQDFPSRKARVESFINLLTNNKIKADIYELKDPCGPAGTVEEIECLILTPEVAKGGDYCNNIRQEKGLTTLDLVLVDMVLDSKDDEGSNFSNKTSSSKIRQYLAEKAEALKE</sequence>
<evidence type="ECO:0000313" key="3">
    <source>
        <dbReference type="Proteomes" id="UP001295684"/>
    </source>
</evidence>
<keyword evidence="3" id="KW-1185">Reference proteome</keyword>
<protein>
    <recommendedName>
        <fullName evidence="1">Cytidyltransferase-like domain-containing protein</fullName>
    </recommendedName>
</protein>
<dbReference type="InterPro" id="IPR014729">
    <property type="entry name" value="Rossmann-like_a/b/a_fold"/>
</dbReference>
<evidence type="ECO:0000313" key="2">
    <source>
        <dbReference type="EMBL" id="CAI2372925.1"/>
    </source>
</evidence>
<dbReference type="PANTHER" id="PTHR10695:SF46">
    <property type="entry name" value="BIFUNCTIONAL COENZYME A SYNTHASE-RELATED"/>
    <property type="match status" value="1"/>
</dbReference>
<dbReference type="GO" id="GO:0015937">
    <property type="term" value="P:coenzyme A biosynthetic process"/>
    <property type="evidence" value="ECO:0007669"/>
    <property type="project" value="TreeGrafter"/>
</dbReference>